<evidence type="ECO:0000256" key="3">
    <source>
        <dbReference type="ARBA" id="ARBA00022679"/>
    </source>
</evidence>
<dbReference type="HAMAP" id="MF_00376">
    <property type="entry name" value="Dephospho_CoA_kinase"/>
    <property type="match status" value="1"/>
</dbReference>
<evidence type="ECO:0000256" key="2">
    <source>
        <dbReference type="ARBA" id="ARBA00022490"/>
    </source>
</evidence>
<dbReference type="GO" id="GO:0005524">
    <property type="term" value="F:ATP binding"/>
    <property type="evidence" value="ECO:0007669"/>
    <property type="project" value="UniProtKB-KW"/>
</dbReference>
<dbReference type="InterPro" id="IPR001977">
    <property type="entry name" value="Depp_CoAkinase"/>
</dbReference>
<feature type="non-terminal residue" evidence="9">
    <location>
        <position position="1"/>
    </location>
</feature>
<dbReference type="PANTHER" id="PTHR10695:SF46">
    <property type="entry name" value="BIFUNCTIONAL COENZYME A SYNTHASE-RELATED"/>
    <property type="match status" value="1"/>
</dbReference>
<keyword evidence="8" id="KW-0812">Transmembrane</keyword>
<evidence type="ECO:0000256" key="4">
    <source>
        <dbReference type="ARBA" id="ARBA00022741"/>
    </source>
</evidence>
<dbReference type="Gene3D" id="3.40.50.300">
    <property type="entry name" value="P-loop containing nucleotide triphosphate hydrolases"/>
    <property type="match status" value="1"/>
</dbReference>
<dbReference type="PANTHER" id="PTHR10695">
    <property type="entry name" value="DEPHOSPHO-COA KINASE-RELATED"/>
    <property type="match status" value="1"/>
</dbReference>
<dbReference type="Pfam" id="PF01121">
    <property type="entry name" value="CoaE"/>
    <property type="match status" value="1"/>
</dbReference>
<dbReference type="AlphaFoldDB" id="A0A1Y2A5G1"/>
<sequence>ILGGIATGKSSVSNHLKEKKISIVDADKIAHDVLKNKNVIKKIIKEFGEKVIDNTTGEVVRARLGEIVFNNEEKRKALNGITHPKIKLDMFTEVLYHFLRGERVVIMDVPLLFESGTYHFVNKTVVVSCSQENQLNRLMLRNNFTKEEALSRINAQMSLEEKIKKANKVIDNNGTIAETEKQVDNMLVEYVPSKFVNAVAYTLLIIPAATAYGILKGISYFY</sequence>
<dbReference type="GO" id="GO:0031315">
    <property type="term" value="C:extrinsic component of mitochondrial outer membrane"/>
    <property type="evidence" value="ECO:0007669"/>
    <property type="project" value="EnsemblFungi"/>
</dbReference>
<keyword evidence="5 9" id="KW-0418">Kinase</keyword>
<keyword evidence="8" id="KW-0472">Membrane</keyword>
<comment type="similarity">
    <text evidence="1">Belongs to the CoaE family.</text>
</comment>
<evidence type="ECO:0000313" key="10">
    <source>
        <dbReference type="Proteomes" id="UP000193920"/>
    </source>
</evidence>
<dbReference type="PROSITE" id="PS51219">
    <property type="entry name" value="DPCK"/>
    <property type="match status" value="1"/>
</dbReference>
<keyword evidence="7" id="KW-0173">Coenzyme A biosynthesis</keyword>
<proteinExistence type="inferred from homology"/>
<protein>
    <submittedName>
        <fullName evidence="9">Dephospho-CoA kinase</fullName>
    </submittedName>
</protein>
<organism evidence="9 10">
    <name type="scientific">Neocallimastix californiae</name>
    <dbReference type="NCBI Taxonomy" id="1754190"/>
    <lineage>
        <taxon>Eukaryota</taxon>
        <taxon>Fungi</taxon>
        <taxon>Fungi incertae sedis</taxon>
        <taxon>Chytridiomycota</taxon>
        <taxon>Chytridiomycota incertae sedis</taxon>
        <taxon>Neocallimastigomycetes</taxon>
        <taxon>Neocallimastigales</taxon>
        <taxon>Neocallimastigaceae</taxon>
        <taxon>Neocallimastix</taxon>
    </lineage>
</organism>
<evidence type="ECO:0000256" key="5">
    <source>
        <dbReference type="ARBA" id="ARBA00022777"/>
    </source>
</evidence>
<reference evidence="9 10" key="1">
    <citation type="submission" date="2016-08" db="EMBL/GenBank/DDBJ databases">
        <title>A Parts List for Fungal Cellulosomes Revealed by Comparative Genomics.</title>
        <authorList>
            <consortium name="DOE Joint Genome Institute"/>
            <person name="Haitjema C.H."/>
            <person name="Gilmore S.P."/>
            <person name="Henske J.K."/>
            <person name="Solomon K.V."/>
            <person name="De Groot R."/>
            <person name="Kuo A."/>
            <person name="Mondo S.J."/>
            <person name="Salamov A.A."/>
            <person name="Labutti K."/>
            <person name="Zhao Z."/>
            <person name="Chiniquy J."/>
            <person name="Barry K."/>
            <person name="Brewer H.M."/>
            <person name="Purvine S.O."/>
            <person name="Wright A.T."/>
            <person name="Boxma B."/>
            <person name="Van Alen T."/>
            <person name="Hackstein J.H."/>
            <person name="Baker S.E."/>
            <person name="Grigoriev I.V."/>
            <person name="O'Malley M.A."/>
        </authorList>
    </citation>
    <scope>NUCLEOTIDE SEQUENCE [LARGE SCALE GENOMIC DNA]</scope>
    <source>
        <strain evidence="9 10">G1</strain>
    </source>
</reference>
<keyword evidence="6" id="KW-0067">ATP-binding</keyword>
<name>A0A1Y2A5G1_9FUNG</name>
<dbReference type="SUPFAM" id="SSF52540">
    <property type="entry name" value="P-loop containing nucleoside triphosphate hydrolases"/>
    <property type="match status" value="1"/>
</dbReference>
<dbReference type="GO" id="GO:0004140">
    <property type="term" value="F:dephospho-CoA kinase activity"/>
    <property type="evidence" value="ECO:0007669"/>
    <property type="project" value="InterPro"/>
</dbReference>
<accession>A0A1Y2A5G1</accession>
<dbReference type="GO" id="GO:1990143">
    <property type="term" value="C:CoA-synthesizing protein complex"/>
    <property type="evidence" value="ECO:0007669"/>
    <property type="project" value="EnsemblFungi"/>
</dbReference>
<keyword evidence="3" id="KW-0808">Transferase</keyword>
<feature type="transmembrane region" description="Helical" evidence="8">
    <location>
        <begin position="195"/>
        <end position="215"/>
    </location>
</feature>
<dbReference type="Proteomes" id="UP000193920">
    <property type="component" value="Unassembled WGS sequence"/>
</dbReference>
<keyword evidence="8" id="KW-1133">Transmembrane helix</keyword>
<dbReference type="InterPro" id="IPR027417">
    <property type="entry name" value="P-loop_NTPase"/>
</dbReference>
<dbReference type="GO" id="GO:0015937">
    <property type="term" value="P:coenzyme A biosynthetic process"/>
    <property type="evidence" value="ECO:0007669"/>
    <property type="project" value="UniProtKB-KW"/>
</dbReference>
<keyword evidence="2" id="KW-0963">Cytoplasm</keyword>
<dbReference type="NCBIfam" id="TIGR00152">
    <property type="entry name" value="dephospho-CoA kinase"/>
    <property type="match status" value="1"/>
</dbReference>
<evidence type="ECO:0000256" key="8">
    <source>
        <dbReference type="SAM" id="Phobius"/>
    </source>
</evidence>
<dbReference type="GO" id="GO:0005811">
    <property type="term" value="C:lipid droplet"/>
    <property type="evidence" value="ECO:0007669"/>
    <property type="project" value="EnsemblFungi"/>
</dbReference>
<gene>
    <name evidence="9" type="ORF">LY90DRAFT_435844</name>
</gene>
<evidence type="ECO:0000256" key="1">
    <source>
        <dbReference type="ARBA" id="ARBA00009018"/>
    </source>
</evidence>
<evidence type="ECO:0000256" key="7">
    <source>
        <dbReference type="ARBA" id="ARBA00022993"/>
    </source>
</evidence>
<dbReference type="EMBL" id="MCOG01000324">
    <property type="protein sequence ID" value="ORY17733.1"/>
    <property type="molecule type" value="Genomic_DNA"/>
</dbReference>
<comment type="caution">
    <text evidence="9">The sequence shown here is derived from an EMBL/GenBank/DDBJ whole genome shotgun (WGS) entry which is preliminary data.</text>
</comment>
<keyword evidence="10" id="KW-1185">Reference proteome</keyword>
<dbReference type="STRING" id="1754190.A0A1Y2A5G1"/>
<dbReference type="OrthoDB" id="247245at2759"/>
<evidence type="ECO:0000313" key="9">
    <source>
        <dbReference type="EMBL" id="ORY17733.1"/>
    </source>
</evidence>
<keyword evidence="4" id="KW-0547">Nucleotide-binding</keyword>
<evidence type="ECO:0000256" key="6">
    <source>
        <dbReference type="ARBA" id="ARBA00022840"/>
    </source>
</evidence>
<dbReference type="FunFam" id="3.40.50.300:FF:000991">
    <property type="entry name" value="Dephospho-CoA kinase"/>
    <property type="match status" value="1"/>
</dbReference>
<dbReference type="CDD" id="cd02022">
    <property type="entry name" value="DPCK"/>
    <property type="match status" value="1"/>
</dbReference>